<sequence>MSLFDNTQFAFESKSDKDLKKAYYLYKLIGSPALTKLGVKMFNIPFMVDLPFVKPIIRETIYKQFVGGETAEQGVVVANQLYKYHVSSILDYSIEGLTEEKQFDEVRDVMLHLVDLAKANPSIPFVVFKPTAFGRIELFEKVGKNQELTAAEKTSWANVRQRFEAVCQKGYDLDVNIMIDAEETWMQGSADDLTDEMMAKYNTKRALVWNTLQMYRHDRLAYLKEMYAKAEREGYHLGFKIVRGAYMEKERARAQAEGYPSPIQPNKESSDKDYNLAIEFIAAHHERFGLFAGSHNEESCELLIKLMDENGIEKGNPNFWFGQLFGMSDNISFNLAHLGYNIAKYLPYGPIKEVMPYLIRRAQENTSVAGQTGRELMLIEKELERRKKSK</sequence>
<evidence type="ECO:0000256" key="1">
    <source>
        <dbReference type="ARBA" id="ARBA00023002"/>
    </source>
</evidence>
<dbReference type="Proteomes" id="UP000199149">
    <property type="component" value="Unassembled WGS sequence"/>
</dbReference>
<dbReference type="InterPro" id="IPR029041">
    <property type="entry name" value="FAD-linked_oxidoreductase-like"/>
</dbReference>
<dbReference type="PANTHER" id="PTHR13914:SF0">
    <property type="entry name" value="PROLINE DEHYDROGENASE 1, MITOCHONDRIAL"/>
    <property type="match status" value="1"/>
</dbReference>
<dbReference type="AlphaFoldDB" id="A0A1I5B265"/>
<evidence type="ECO:0000313" key="3">
    <source>
        <dbReference type="EMBL" id="SFN68599.1"/>
    </source>
</evidence>
<dbReference type="Pfam" id="PF01619">
    <property type="entry name" value="Pro_dh"/>
    <property type="match status" value="1"/>
</dbReference>
<dbReference type="InterPro" id="IPR015659">
    <property type="entry name" value="Proline_oxidase"/>
</dbReference>
<dbReference type="GO" id="GO:0071949">
    <property type="term" value="F:FAD binding"/>
    <property type="evidence" value="ECO:0007669"/>
    <property type="project" value="TreeGrafter"/>
</dbReference>
<keyword evidence="4" id="KW-1185">Reference proteome</keyword>
<evidence type="ECO:0000313" key="4">
    <source>
        <dbReference type="Proteomes" id="UP000199149"/>
    </source>
</evidence>
<feature type="domain" description="Proline dehydrogenase" evidence="2">
    <location>
        <begin position="79"/>
        <end position="372"/>
    </location>
</feature>
<dbReference type="Gene3D" id="3.20.20.220">
    <property type="match status" value="1"/>
</dbReference>
<dbReference type="OrthoDB" id="1401444at2"/>
<accession>A0A1I5B265</accession>
<keyword evidence="1" id="KW-0560">Oxidoreductase</keyword>
<gene>
    <name evidence="3" type="ORF">SAMN05421738_12011</name>
</gene>
<dbReference type="STRING" id="684065.SAMN05421738_12011"/>
<organism evidence="3 4">
    <name type="scientific">Algoriella xinjiangensis</name>
    <dbReference type="NCBI Taxonomy" id="684065"/>
    <lineage>
        <taxon>Bacteria</taxon>
        <taxon>Pseudomonadati</taxon>
        <taxon>Bacteroidota</taxon>
        <taxon>Flavobacteriia</taxon>
        <taxon>Flavobacteriales</taxon>
        <taxon>Weeksellaceae</taxon>
        <taxon>Algoriella</taxon>
    </lineage>
</organism>
<dbReference type="SUPFAM" id="SSF51730">
    <property type="entry name" value="FAD-linked oxidoreductase"/>
    <property type="match status" value="1"/>
</dbReference>
<protein>
    <submittedName>
        <fullName evidence="3">Proline dehydrogenase</fullName>
    </submittedName>
</protein>
<evidence type="ECO:0000259" key="2">
    <source>
        <dbReference type="Pfam" id="PF01619"/>
    </source>
</evidence>
<dbReference type="GO" id="GO:0004657">
    <property type="term" value="F:proline dehydrogenase activity"/>
    <property type="evidence" value="ECO:0007669"/>
    <property type="project" value="InterPro"/>
</dbReference>
<dbReference type="PANTHER" id="PTHR13914">
    <property type="entry name" value="PROLINE OXIDASE"/>
    <property type="match status" value="1"/>
</dbReference>
<name>A0A1I5B265_9FLAO</name>
<proteinExistence type="predicted"/>
<dbReference type="GO" id="GO:0010133">
    <property type="term" value="P:L-proline catabolic process to L-glutamate"/>
    <property type="evidence" value="ECO:0007669"/>
    <property type="project" value="TreeGrafter"/>
</dbReference>
<reference evidence="4" key="1">
    <citation type="submission" date="2016-10" db="EMBL/GenBank/DDBJ databases">
        <authorList>
            <person name="Varghese N."/>
            <person name="Submissions S."/>
        </authorList>
    </citation>
    <scope>NUCLEOTIDE SEQUENCE [LARGE SCALE GENOMIC DNA]</scope>
    <source>
        <strain evidence="4">XJ109</strain>
    </source>
</reference>
<dbReference type="RefSeq" id="WP_092910422.1">
    <property type="nucleotide sequence ID" value="NZ_FOUZ01000020.1"/>
</dbReference>
<dbReference type="InterPro" id="IPR002872">
    <property type="entry name" value="Proline_DH_dom"/>
</dbReference>
<dbReference type="EMBL" id="FOUZ01000020">
    <property type="protein sequence ID" value="SFN68599.1"/>
    <property type="molecule type" value="Genomic_DNA"/>
</dbReference>